<reference evidence="3 4" key="1">
    <citation type="journal article" date="2019" name="Environ. Health Perspect.">
        <title>Inter-host Transmission of Carbapenemase-Producing Escherichia coli among Humans and Backyard Animals.</title>
        <authorList>
            <person name="Li J."/>
            <person name="Bi Z."/>
            <person name="Ma S."/>
            <person name="Chen B."/>
            <person name="Cai C."/>
            <person name="He J."/>
            <person name="Schwarz S."/>
            <person name="Sun C."/>
            <person name="Zhou Y."/>
            <person name="Yin J."/>
            <person name="Hulth A."/>
            <person name="Wang Y."/>
            <person name="Shen Z."/>
            <person name="Wang S."/>
            <person name="Wu C."/>
            <person name="Nilsson L.E."/>
            <person name="Walsh T.R."/>
            <person name="Borjesson S."/>
            <person name="Shen J."/>
            <person name="Sun Q."/>
            <person name="Wang Y."/>
        </authorList>
    </citation>
    <scope>NUCLEOTIDE SEQUENCE [LARGE SCALE GENOMIC DNA]</scope>
    <source>
        <strain evidence="3 4">A016f</strain>
    </source>
</reference>
<dbReference type="AlphaFoldDB" id="A0A5P0JH06"/>
<dbReference type="EMBL" id="RYCF01000423">
    <property type="protein sequence ID" value="MQK28042.1"/>
    <property type="molecule type" value="Genomic_DNA"/>
</dbReference>
<evidence type="ECO:0000256" key="2">
    <source>
        <dbReference type="SAM" id="SignalP"/>
    </source>
</evidence>
<comment type="caution">
    <text evidence="3">The sequence shown here is derived from an EMBL/GenBank/DDBJ whole genome shotgun (WGS) entry which is preliminary data.</text>
</comment>
<feature type="signal peptide" evidence="2">
    <location>
        <begin position="1"/>
        <end position="23"/>
    </location>
</feature>
<feature type="chain" id="PRO_5024295973" evidence="2">
    <location>
        <begin position="24"/>
        <end position="49"/>
    </location>
</feature>
<organism evidence="3 4">
    <name type="scientific">Escherichia coli</name>
    <dbReference type="NCBI Taxonomy" id="562"/>
    <lineage>
        <taxon>Bacteria</taxon>
        <taxon>Pseudomonadati</taxon>
        <taxon>Pseudomonadota</taxon>
        <taxon>Gammaproteobacteria</taxon>
        <taxon>Enterobacterales</taxon>
        <taxon>Enterobacteriaceae</taxon>
        <taxon>Escherichia</taxon>
    </lineage>
</organism>
<protein>
    <submittedName>
        <fullName evidence="3">Metal-binding protein ZinT</fullName>
    </submittedName>
</protein>
<evidence type="ECO:0000313" key="3">
    <source>
        <dbReference type="EMBL" id="MQK28042.1"/>
    </source>
</evidence>
<proteinExistence type="predicted"/>
<evidence type="ECO:0000256" key="1">
    <source>
        <dbReference type="SAM" id="MobiDB-lite"/>
    </source>
</evidence>
<sequence length="49" mass="5190">MAIRLHKLAVALGVFIVSAPAFSHGHHSHGKPLTEVEQKAANGVFDDAN</sequence>
<keyword evidence="2" id="KW-0732">Signal</keyword>
<dbReference type="Proteomes" id="UP000359125">
    <property type="component" value="Unassembled WGS sequence"/>
</dbReference>
<accession>A0A5P0JH06</accession>
<feature type="region of interest" description="Disordered" evidence="1">
    <location>
        <begin position="23"/>
        <end position="49"/>
    </location>
</feature>
<evidence type="ECO:0000313" key="4">
    <source>
        <dbReference type="Proteomes" id="UP000359125"/>
    </source>
</evidence>
<gene>
    <name evidence="3" type="ORF">EIZ93_28440</name>
</gene>
<feature type="non-terminal residue" evidence="3">
    <location>
        <position position="49"/>
    </location>
</feature>
<name>A0A5P0JH06_ECOLX</name>